<dbReference type="PANTHER" id="PTHR21043">
    <property type="entry name" value="IOJAP SUPERFAMILY ORTHOLOG"/>
    <property type="match status" value="1"/>
</dbReference>
<evidence type="ECO:0000256" key="1">
    <source>
        <dbReference type="ARBA" id="ARBA00010574"/>
    </source>
</evidence>
<dbReference type="InterPro" id="IPR004394">
    <property type="entry name" value="Iojap/RsfS/C7orf30"/>
</dbReference>
<comment type="similarity">
    <text evidence="1">Belongs to the Iojap/RsfS family.</text>
</comment>
<dbReference type="EMBL" id="JASEJX010000018">
    <property type="protein sequence ID" value="KAK4513296.1"/>
    <property type="molecule type" value="Genomic_DNA"/>
</dbReference>
<proteinExistence type="inferred from homology"/>
<dbReference type="RefSeq" id="XP_064679962.1">
    <property type="nucleotide sequence ID" value="XM_064831049.1"/>
</dbReference>
<dbReference type="GO" id="GO:0043023">
    <property type="term" value="F:ribosomal large subunit binding"/>
    <property type="evidence" value="ECO:0007669"/>
    <property type="project" value="TreeGrafter"/>
</dbReference>
<dbReference type="GeneID" id="89955550"/>
<dbReference type="InterPro" id="IPR043519">
    <property type="entry name" value="NT_sf"/>
</dbReference>
<accession>A0AAN7DEJ2</accession>
<dbReference type="GO" id="GO:0017148">
    <property type="term" value="P:negative regulation of translation"/>
    <property type="evidence" value="ECO:0007669"/>
    <property type="project" value="TreeGrafter"/>
</dbReference>
<reference evidence="2 3" key="1">
    <citation type="submission" date="2022-11" db="EMBL/GenBank/DDBJ databases">
        <title>Mucor velutinosus strain NIH1002 WGS.</title>
        <authorList>
            <person name="Subramanian P."/>
            <person name="Mullikin J.C."/>
            <person name="Segre J.A."/>
            <person name="Zelazny A.M."/>
        </authorList>
    </citation>
    <scope>NUCLEOTIDE SEQUENCE [LARGE SCALE GENOMIC DNA]</scope>
    <source>
        <strain evidence="2 3">NIH1002</strain>
    </source>
</reference>
<dbReference type="Gene3D" id="3.30.460.10">
    <property type="entry name" value="Beta Polymerase, domain 2"/>
    <property type="match status" value="1"/>
</dbReference>
<dbReference type="AlphaFoldDB" id="A0AAN7DEJ2"/>
<dbReference type="Proteomes" id="UP001304243">
    <property type="component" value="Unassembled WGS sequence"/>
</dbReference>
<gene>
    <name evidence="2" type="ORF">ATC70_011864</name>
</gene>
<dbReference type="PANTHER" id="PTHR21043:SF0">
    <property type="entry name" value="MITOCHONDRIAL ASSEMBLY OF RIBOSOMAL LARGE SUBUNIT PROTEIN 1"/>
    <property type="match status" value="1"/>
</dbReference>
<protein>
    <recommendedName>
        <fullName evidence="4">Ribosomal silencing factor RsfS</fullName>
    </recommendedName>
</protein>
<evidence type="ECO:0000313" key="3">
    <source>
        <dbReference type="Proteomes" id="UP001304243"/>
    </source>
</evidence>
<dbReference type="SUPFAM" id="SSF81301">
    <property type="entry name" value="Nucleotidyltransferase"/>
    <property type="match status" value="1"/>
</dbReference>
<dbReference type="Pfam" id="PF02410">
    <property type="entry name" value="RsfS"/>
    <property type="match status" value="1"/>
</dbReference>
<organism evidence="2 3">
    <name type="scientific">Mucor velutinosus</name>
    <dbReference type="NCBI Taxonomy" id="708070"/>
    <lineage>
        <taxon>Eukaryota</taxon>
        <taxon>Fungi</taxon>
        <taxon>Fungi incertae sedis</taxon>
        <taxon>Mucoromycota</taxon>
        <taxon>Mucoromycotina</taxon>
        <taxon>Mucoromycetes</taxon>
        <taxon>Mucorales</taxon>
        <taxon>Mucorineae</taxon>
        <taxon>Mucoraceae</taxon>
        <taxon>Mucor</taxon>
    </lineage>
</organism>
<comment type="caution">
    <text evidence="2">The sequence shown here is derived from an EMBL/GenBank/DDBJ whole genome shotgun (WGS) entry which is preliminary data.</text>
</comment>
<keyword evidence="3" id="KW-1185">Reference proteome</keyword>
<evidence type="ECO:0008006" key="4">
    <source>
        <dbReference type="Google" id="ProtNLM"/>
    </source>
</evidence>
<name>A0AAN7DEJ2_9FUNG</name>
<sequence length="286" mass="32509">MFRLVKQLATTQQLKAPVCRTSSALLRSRIYAAASISHATWHQHQHFSSTLFAQNEDNNKKKQQAAAAAAEDDLEEIDPKDYPELYPESTSQQDAFNEADEQVDTDWFVDPEYAQEKQLSERDFIPMWQRQALGDHLEDRLALQEASKELMASGKLTAETIRSLLEESKLDNVQVIDVREKCDWAEYMIVASSAKGDKYLSSVAEHVGGVVKKAIQSNPTSLKQQPMPHIEGRNDKSGWLLVDLGRIIVHLFTPEMRDRYDLEGLWNSVSTDPTQPMAIDDQEFEK</sequence>
<dbReference type="HAMAP" id="MF_01477">
    <property type="entry name" value="Iojap_RsfS"/>
    <property type="match status" value="1"/>
</dbReference>
<dbReference type="GO" id="GO:0090071">
    <property type="term" value="P:negative regulation of ribosome biogenesis"/>
    <property type="evidence" value="ECO:0007669"/>
    <property type="project" value="TreeGrafter"/>
</dbReference>
<dbReference type="NCBIfam" id="TIGR00090">
    <property type="entry name" value="rsfS_iojap_ybeB"/>
    <property type="match status" value="1"/>
</dbReference>
<evidence type="ECO:0000313" key="2">
    <source>
        <dbReference type="EMBL" id="KAK4513296.1"/>
    </source>
</evidence>